<dbReference type="OrthoDB" id="166611at2759"/>
<dbReference type="AlphaFoldDB" id="A0A8B6HSY6"/>
<evidence type="ECO:0000313" key="10">
    <source>
        <dbReference type="Proteomes" id="UP000596742"/>
    </source>
</evidence>
<dbReference type="PANTHER" id="PTHR31954">
    <property type="entry name" value="CILIA- AND FLAGELLA-ASSOCIATED PROTEIN 157"/>
    <property type="match status" value="1"/>
</dbReference>
<feature type="region of interest" description="Disordered" evidence="8">
    <location>
        <begin position="1"/>
        <end position="31"/>
    </location>
</feature>
<evidence type="ECO:0000256" key="2">
    <source>
        <dbReference type="ARBA" id="ARBA00010841"/>
    </source>
</evidence>
<reference evidence="9" key="1">
    <citation type="submission" date="2018-11" db="EMBL/GenBank/DDBJ databases">
        <authorList>
            <person name="Alioto T."/>
            <person name="Alioto T."/>
        </authorList>
    </citation>
    <scope>NUCLEOTIDE SEQUENCE</scope>
</reference>
<dbReference type="Proteomes" id="UP000596742">
    <property type="component" value="Unassembled WGS sequence"/>
</dbReference>
<accession>A0A8B6HSY6</accession>
<evidence type="ECO:0000256" key="4">
    <source>
        <dbReference type="ARBA" id="ARBA00023054"/>
    </source>
</evidence>
<evidence type="ECO:0000256" key="7">
    <source>
        <dbReference type="SAM" id="Coils"/>
    </source>
</evidence>
<evidence type="ECO:0000256" key="5">
    <source>
        <dbReference type="ARBA" id="ARBA00023069"/>
    </source>
</evidence>
<name>A0A8B6HSY6_MYTGA</name>
<feature type="coiled-coil region" evidence="7">
    <location>
        <begin position="250"/>
        <end position="350"/>
    </location>
</feature>
<dbReference type="EMBL" id="UYJE01010502">
    <property type="protein sequence ID" value="VDI83784.1"/>
    <property type="molecule type" value="Genomic_DNA"/>
</dbReference>
<keyword evidence="4 7" id="KW-0175">Coiled coil</keyword>
<evidence type="ECO:0000256" key="1">
    <source>
        <dbReference type="ARBA" id="ARBA00004138"/>
    </source>
</evidence>
<evidence type="ECO:0000256" key="6">
    <source>
        <dbReference type="ARBA" id="ARBA00023273"/>
    </source>
</evidence>
<feature type="compositionally biased region" description="Basic residues" evidence="8">
    <location>
        <begin position="1"/>
        <end position="20"/>
    </location>
</feature>
<keyword evidence="10" id="KW-1185">Reference proteome</keyword>
<comment type="caution">
    <text evidence="9">The sequence shown here is derived from an EMBL/GenBank/DDBJ whole genome shotgun (WGS) entry which is preliminary data.</text>
</comment>
<sequence length="618" mass="70166">MPPKKKKSGKKGKKSAKKSGRGSAKPPGEQLNELSKEYYLIQIRDLENRLVRYQKKCDELEVQKGAFESQKDYEIKNKEQIILWLEGKLNRSEDECNDLKDQLIGLEQTLESEKERLNAQIHQLRTEYQEKNDKLSAELTLTTGKLNALEEFRVQQDELNKKFAELEAKLNQKDLDHDKEIYDLERKAVIEKDRLKKEMVNRVNNVAAEFRKVSNKQMAETTKRTIRENVSIQAQLQKMSDKTMELIKENDEQKAVAKKYKQQIEMLETNEKELIKKNHSNQKLIRMLTEKCFNQENLIGELESVQTQNQHLSAELDLTSQQVESQRDEIQEMAKENELLEEDVKKVKDDHLTEQKNKFKLEKLINDVATALKIALRVKQIINNVAPGLKIALRVKQIINNVASGLKIALRVKQVINDVATALKIALRKTSPDEEPEGDGELNEIERRDNMLENLLILLNSAAAIGVGPQLGELGKQYKIRQRSASKMPGSEGGIKRGQLPMSPVALHPGGTLPHYQLGDLGLIPRPKQHIPTSFEQMRVLSATTRLGNLKKVLTRSVAIQTVSAPKALFYADQLLARVPAATQNAMLHEGSIERITPPVVAPLGPIRTSSKMTSKVF</sequence>
<evidence type="ECO:0000256" key="3">
    <source>
        <dbReference type="ARBA" id="ARBA00014087"/>
    </source>
</evidence>
<protein>
    <recommendedName>
        <fullName evidence="3">Cilia- and flagella-associated protein 157</fullName>
    </recommendedName>
</protein>
<comment type="similarity">
    <text evidence="2">Belongs to the CFAP157 family.</text>
</comment>
<organism evidence="9 10">
    <name type="scientific">Mytilus galloprovincialis</name>
    <name type="common">Mediterranean mussel</name>
    <dbReference type="NCBI Taxonomy" id="29158"/>
    <lineage>
        <taxon>Eukaryota</taxon>
        <taxon>Metazoa</taxon>
        <taxon>Spiralia</taxon>
        <taxon>Lophotrochozoa</taxon>
        <taxon>Mollusca</taxon>
        <taxon>Bivalvia</taxon>
        <taxon>Autobranchia</taxon>
        <taxon>Pteriomorphia</taxon>
        <taxon>Mytilida</taxon>
        <taxon>Mytiloidea</taxon>
        <taxon>Mytilidae</taxon>
        <taxon>Mytilinae</taxon>
        <taxon>Mytilus</taxon>
    </lineage>
</organism>
<dbReference type="GO" id="GO:0008017">
    <property type="term" value="F:microtubule binding"/>
    <property type="evidence" value="ECO:0007669"/>
    <property type="project" value="TreeGrafter"/>
</dbReference>
<evidence type="ECO:0000256" key="8">
    <source>
        <dbReference type="SAM" id="MobiDB-lite"/>
    </source>
</evidence>
<keyword evidence="6" id="KW-0966">Cell projection</keyword>
<dbReference type="GO" id="GO:0036064">
    <property type="term" value="C:ciliary basal body"/>
    <property type="evidence" value="ECO:0007669"/>
    <property type="project" value="TreeGrafter"/>
</dbReference>
<evidence type="ECO:0000313" key="9">
    <source>
        <dbReference type="EMBL" id="VDI83784.1"/>
    </source>
</evidence>
<feature type="coiled-coil region" evidence="7">
    <location>
        <begin position="36"/>
        <end position="176"/>
    </location>
</feature>
<keyword evidence="5" id="KW-0969">Cilium</keyword>
<dbReference type="InterPro" id="IPR038844">
    <property type="entry name" value="CFAP157"/>
</dbReference>
<comment type="subcellular location">
    <subcellularLocation>
        <location evidence="1">Cell projection</location>
        <location evidence="1">Cilium</location>
    </subcellularLocation>
</comment>
<proteinExistence type="inferred from homology"/>
<dbReference type="PANTHER" id="PTHR31954:SF1">
    <property type="entry name" value="CILIA- AND FLAGELLA-ASSOCIATED PROTEIN 157"/>
    <property type="match status" value="1"/>
</dbReference>
<gene>
    <name evidence="9" type="ORF">MGAL_10B004244</name>
</gene>